<comment type="similarity">
    <text evidence="2 11">Belongs to the type II topoisomerase GyrB family.</text>
</comment>
<dbReference type="InterPro" id="IPR003594">
    <property type="entry name" value="HATPase_dom"/>
</dbReference>
<dbReference type="InterPro" id="IPR013759">
    <property type="entry name" value="Topo_IIA_B_C"/>
</dbReference>
<dbReference type="GO" id="GO:0046872">
    <property type="term" value="F:metal ion binding"/>
    <property type="evidence" value="ECO:0007669"/>
    <property type="project" value="UniProtKB-KW"/>
</dbReference>
<keyword evidence="9 11" id="KW-0413">Isomerase</keyword>
<dbReference type="NCBIfam" id="NF011501">
    <property type="entry name" value="PRK14939.1"/>
    <property type="match status" value="1"/>
</dbReference>
<comment type="miscellaneous">
    <text evidence="11">Few gyrases are as efficient as E.coli at forming negative supercoils. Not all organisms have 2 type II topoisomerases; in organisms with a single type II topoisomerase this enzyme also has to decatenate newly replicated chromosomes.</text>
</comment>
<dbReference type="CDD" id="cd03366">
    <property type="entry name" value="TOPRIM_TopoIIA_GyrB"/>
    <property type="match status" value="1"/>
</dbReference>
<feature type="site" description="Interaction with DNA" evidence="11">
    <location>
        <position position="472"/>
    </location>
</feature>
<comment type="subcellular location">
    <subcellularLocation>
        <location evidence="11">Cytoplasm</location>
    </subcellularLocation>
</comment>
<dbReference type="GO" id="GO:0006261">
    <property type="term" value="P:DNA-templated DNA replication"/>
    <property type="evidence" value="ECO:0007669"/>
    <property type="project" value="UniProtKB-UniRule"/>
</dbReference>
<evidence type="ECO:0000256" key="10">
    <source>
        <dbReference type="ARBA" id="ARBA00063644"/>
    </source>
</evidence>
<dbReference type="InterPro" id="IPR011557">
    <property type="entry name" value="GyrB"/>
</dbReference>
<dbReference type="Pfam" id="PF01751">
    <property type="entry name" value="Toprim"/>
    <property type="match status" value="1"/>
</dbReference>
<keyword evidence="4 11" id="KW-0547">Nucleotide-binding</keyword>
<organism evidence="13 14">
    <name type="scientific">Faecalicoccus pleomorphus</name>
    <dbReference type="NCBI Taxonomy" id="1323"/>
    <lineage>
        <taxon>Bacteria</taxon>
        <taxon>Bacillati</taxon>
        <taxon>Bacillota</taxon>
        <taxon>Erysipelotrichia</taxon>
        <taxon>Erysipelotrichales</taxon>
        <taxon>Erysipelotrichaceae</taxon>
        <taxon>Faecalicoccus</taxon>
    </lineage>
</organism>
<accession>A0A380LN20</accession>
<protein>
    <recommendedName>
        <fullName evidence="11">DNA gyrase subunit B</fullName>
        <ecNumber evidence="11">5.6.2.2</ecNumber>
    </recommendedName>
</protein>
<dbReference type="SMART" id="SM00387">
    <property type="entry name" value="HATPase_c"/>
    <property type="match status" value="1"/>
</dbReference>
<dbReference type="GO" id="GO:0005524">
    <property type="term" value="F:ATP binding"/>
    <property type="evidence" value="ECO:0007669"/>
    <property type="project" value="UniProtKB-UniRule"/>
</dbReference>
<dbReference type="AlphaFoldDB" id="A0A380LN20"/>
<dbReference type="PROSITE" id="PS00177">
    <property type="entry name" value="TOPOISOMERASE_II"/>
    <property type="match status" value="1"/>
</dbReference>
<dbReference type="InterPro" id="IPR002288">
    <property type="entry name" value="DNA_gyrase_B_C"/>
</dbReference>
<feature type="binding site" evidence="11">
    <location>
        <position position="522"/>
    </location>
    <ligand>
        <name>Mg(2+)</name>
        <dbReference type="ChEBI" id="CHEBI:18420"/>
        <label>2</label>
    </ligand>
</feature>
<dbReference type="InterPro" id="IPR018522">
    <property type="entry name" value="TopoIIA_CS"/>
</dbReference>
<dbReference type="GO" id="GO:0005737">
    <property type="term" value="C:cytoplasm"/>
    <property type="evidence" value="ECO:0007669"/>
    <property type="project" value="UniProtKB-SubCell"/>
</dbReference>
<dbReference type="SUPFAM" id="SSF54211">
    <property type="entry name" value="Ribosomal protein S5 domain 2-like"/>
    <property type="match status" value="1"/>
</dbReference>
<comment type="subunit">
    <text evidence="10">Heterotetramer composed of ParC and ParE.</text>
</comment>
<evidence type="ECO:0000256" key="11">
    <source>
        <dbReference type="HAMAP-Rule" id="MF_01898"/>
    </source>
</evidence>
<evidence type="ECO:0000256" key="2">
    <source>
        <dbReference type="ARBA" id="ARBA00010708"/>
    </source>
</evidence>
<keyword evidence="3 11" id="KW-0479">Metal-binding</keyword>
<dbReference type="InterPro" id="IPR036890">
    <property type="entry name" value="HATPase_C_sf"/>
</dbReference>
<dbReference type="SUPFAM" id="SSF55874">
    <property type="entry name" value="ATPase domain of HSP90 chaperone/DNA topoisomerase II/histidine kinase"/>
    <property type="match status" value="1"/>
</dbReference>
<dbReference type="Pfam" id="PF00204">
    <property type="entry name" value="DNA_gyraseB"/>
    <property type="match status" value="1"/>
</dbReference>
<dbReference type="CDD" id="cd16928">
    <property type="entry name" value="HATPase_GyrB-like"/>
    <property type="match status" value="1"/>
</dbReference>
<evidence type="ECO:0000313" key="14">
    <source>
        <dbReference type="Proteomes" id="UP000255523"/>
    </source>
</evidence>
<dbReference type="PRINTS" id="PR01159">
    <property type="entry name" value="DNAGYRASEB"/>
</dbReference>
<dbReference type="InterPro" id="IPR020568">
    <property type="entry name" value="Ribosomal_Su5_D2-typ_SF"/>
</dbReference>
<dbReference type="GO" id="GO:0006265">
    <property type="term" value="P:DNA topological change"/>
    <property type="evidence" value="ECO:0007669"/>
    <property type="project" value="UniProtKB-UniRule"/>
</dbReference>
<dbReference type="InterPro" id="IPR034160">
    <property type="entry name" value="TOPRIM_GyrB"/>
</dbReference>
<dbReference type="GeneID" id="77462514"/>
<keyword evidence="14" id="KW-1185">Reference proteome</keyword>
<dbReference type="PANTHER" id="PTHR45866:SF1">
    <property type="entry name" value="DNA GYRASE SUBUNIT B, MITOCHONDRIAL"/>
    <property type="match status" value="1"/>
</dbReference>
<comment type="subunit">
    <text evidence="11">Heterotetramer, composed of two GyrA and two GyrB chains. In the heterotetramer, GyrA contains the active site tyrosine that forms a transient covalent intermediate with DNA, while GyrB binds cofactors and catalyzes ATP hydrolysis.</text>
</comment>
<keyword evidence="6 11" id="KW-0460">Magnesium</keyword>
<comment type="cofactor">
    <cofactor evidence="11">
        <name>Mg(2+)</name>
        <dbReference type="ChEBI" id="CHEBI:18420"/>
    </cofactor>
    <cofactor evidence="11">
        <name>Mn(2+)</name>
        <dbReference type="ChEBI" id="CHEBI:29035"/>
    </cofactor>
    <cofactor evidence="11">
        <name>Ca(2+)</name>
        <dbReference type="ChEBI" id="CHEBI:29108"/>
    </cofactor>
    <text evidence="11">Binds two Mg(2+) per subunit. The magnesium ions form salt bridges with both the protein and the DNA. Can also accept other divalent metal cations, such as Mn(2+) or Ca(2+).</text>
</comment>
<feature type="binding site" evidence="11">
    <location>
        <position position="447"/>
    </location>
    <ligand>
        <name>Mg(2+)</name>
        <dbReference type="ChEBI" id="CHEBI:18420"/>
        <label>1</label>
        <note>catalytic</note>
    </ligand>
</feature>
<evidence type="ECO:0000256" key="3">
    <source>
        <dbReference type="ARBA" id="ARBA00022723"/>
    </source>
</evidence>
<feature type="domain" description="Toprim" evidence="12">
    <location>
        <begin position="441"/>
        <end position="555"/>
    </location>
</feature>
<keyword evidence="8" id="KW-0238">DNA-binding</keyword>
<dbReference type="InterPro" id="IPR006171">
    <property type="entry name" value="TOPRIM_dom"/>
</dbReference>
<dbReference type="GO" id="GO:0034335">
    <property type="term" value="F:DNA negative supercoiling activity"/>
    <property type="evidence" value="ECO:0007669"/>
    <property type="project" value="UniProtKB-ARBA"/>
</dbReference>
<dbReference type="EMBL" id="UHFX01000003">
    <property type="protein sequence ID" value="SUO04643.1"/>
    <property type="molecule type" value="Genomic_DNA"/>
</dbReference>
<dbReference type="GO" id="GO:0003677">
    <property type="term" value="F:DNA binding"/>
    <property type="evidence" value="ECO:0007669"/>
    <property type="project" value="UniProtKB-KW"/>
</dbReference>
<dbReference type="InterPro" id="IPR000565">
    <property type="entry name" value="Topo_IIA_B"/>
</dbReference>
<dbReference type="NCBIfam" id="NF004189">
    <property type="entry name" value="PRK05644.1"/>
    <property type="match status" value="1"/>
</dbReference>
<dbReference type="PROSITE" id="PS50880">
    <property type="entry name" value="TOPRIM"/>
    <property type="match status" value="1"/>
</dbReference>
<dbReference type="PANTHER" id="PTHR45866">
    <property type="entry name" value="DNA GYRASE/TOPOISOMERASE SUBUNIT B"/>
    <property type="match status" value="1"/>
</dbReference>
<evidence type="ECO:0000256" key="6">
    <source>
        <dbReference type="ARBA" id="ARBA00022842"/>
    </source>
</evidence>
<dbReference type="Proteomes" id="UP000255523">
    <property type="component" value="Unassembled WGS sequence"/>
</dbReference>
<feature type="site" description="Interaction with DNA" evidence="11">
    <location>
        <position position="475"/>
    </location>
</feature>
<feature type="binding site" evidence="11">
    <location>
        <position position="520"/>
    </location>
    <ligand>
        <name>Mg(2+)</name>
        <dbReference type="ChEBI" id="CHEBI:18420"/>
        <label>1</label>
        <note>catalytic</note>
    </ligand>
</feature>
<dbReference type="Pfam" id="PF00986">
    <property type="entry name" value="DNA_gyraseB_C"/>
    <property type="match status" value="1"/>
</dbReference>
<dbReference type="InterPro" id="IPR014721">
    <property type="entry name" value="Ribsml_uS5_D2-typ_fold_subgr"/>
</dbReference>
<name>A0A380LN20_9FIRM</name>
<dbReference type="Gene3D" id="3.40.50.670">
    <property type="match status" value="1"/>
</dbReference>
<dbReference type="FunFam" id="3.40.50.670:FF:000002">
    <property type="entry name" value="DNA gyrase subunit B"/>
    <property type="match status" value="1"/>
</dbReference>
<dbReference type="Gene3D" id="3.30.230.10">
    <property type="match status" value="1"/>
</dbReference>
<dbReference type="RefSeq" id="WP_022790549.1">
    <property type="nucleotide sequence ID" value="NZ_CAUWMU010000038.1"/>
</dbReference>
<evidence type="ECO:0000256" key="7">
    <source>
        <dbReference type="ARBA" id="ARBA00023029"/>
    </source>
</evidence>
<dbReference type="NCBIfam" id="TIGR01059">
    <property type="entry name" value="gyrB"/>
    <property type="match status" value="1"/>
</dbReference>
<dbReference type="SUPFAM" id="SSF56719">
    <property type="entry name" value="Type II DNA topoisomerase"/>
    <property type="match status" value="1"/>
</dbReference>
<evidence type="ECO:0000256" key="8">
    <source>
        <dbReference type="ARBA" id="ARBA00023125"/>
    </source>
</evidence>
<feature type="binding site" evidence="11">
    <location>
        <position position="520"/>
    </location>
    <ligand>
        <name>Mg(2+)</name>
        <dbReference type="ChEBI" id="CHEBI:18420"/>
        <label>2</label>
    </ligand>
</feature>
<dbReference type="SMART" id="SM00433">
    <property type="entry name" value="TOP2c"/>
    <property type="match status" value="1"/>
</dbReference>
<dbReference type="Gene3D" id="3.30.565.10">
    <property type="entry name" value="Histidine kinase-like ATPase, C-terminal domain"/>
    <property type="match status" value="1"/>
</dbReference>
<keyword evidence="7 11" id="KW-0799">Topoisomerase</keyword>
<evidence type="ECO:0000259" key="12">
    <source>
        <dbReference type="PROSITE" id="PS50880"/>
    </source>
</evidence>
<dbReference type="FunFam" id="3.30.230.10:FF:000005">
    <property type="entry name" value="DNA gyrase subunit B"/>
    <property type="match status" value="1"/>
</dbReference>
<dbReference type="FunFam" id="3.30.565.10:FF:000002">
    <property type="entry name" value="DNA gyrase subunit B"/>
    <property type="match status" value="1"/>
</dbReference>
<dbReference type="EC" id="5.6.2.2" evidence="11"/>
<keyword evidence="11" id="KW-0963">Cytoplasm</keyword>
<dbReference type="OrthoDB" id="9802808at2"/>
<dbReference type="CDD" id="cd00822">
    <property type="entry name" value="TopoII_Trans_DNA_gyrase"/>
    <property type="match status" value="1"/>
</dbReference>
<evidence type="ECO:0000256" key="5">
    <source>
        <dbReference type="ARBA" id="ARBA00022840"/>
    </source>
</evidence>
<keyword evidence="5 11" id="KW-0067">ATP-binding</keyword>
<evidence type="ECO:0000256" key="9">
    <source>
        <dbReference type="ARBA" id="ARBA00023235"/>
    </source>
</evidence>
<dbReference type="Pfam" id="PF02518">
    <property type="entry name" value="HATPase_c"/>
    <property type="match status" value="1"/>
</dbReference>
<reference evidence="13 14" key="1">
    <citation type="submission" date="2018-06" db="EMBL/GenBank/DDBJ databases">
        <authorList>
            <consortium name="Pathogen Informatics"/>
            <person name="Doyle S."/>
        </authorList>
    </citation>
    <scope>NUCLEOTIDE SEQUENCE [LARGE SCALE GENOMIC DNA]</scope>
    <source>
        <strain evidence="13 14">NCTC11087</strain>
    </source>
</reference>
<evidence type="ECO:0000256" key="4">
    <source>
        <dbReference type="ARBA" id="ARBA00022741"/>
    </source>
</evidence>
<dbReference type="GO" id="GO:0005694">
    <property type="term" value="C:chromosome"/>
    <property type="evidence" value="ECO:0007669"/>
    <property type="project" value="InterPro"/>
</dbReference>
<comment type="catalytic activity">
    <reaction evidence="1 11">
        <text>ATP-dependent breakage, passage and rejoining of double-stranded DNA.</text>
        <dbReference type="EC" id="5.6.2.2"/>
    </reaction>
</comment>
<dbReference type="InterPro" id="IPR001241">
    <property type="entry name" value="Topo_IIA"/>
</dbReference>
<dbReference type="InterPro" id="IPR013506">
    <property type="entry name" value="Topo_IIA_bsu_dom2"/>
</dbReference>
<dbReference type="InterPro" id="IPR013760">
    <property type="entry name" value="Topo_IIA-like_dom_sf"/>
</dbReference>
<sequence length="654" mass="73425">MSNEQEQKIIEFEELESEATRVDHSYTANDIQVLEGLEAVRLRPGMYIGSTSARGLHHLVWEIVDNGIDEALAGYASQIDVVIEKDNVVSVRDNGRGMPVGIHEKTGISAVETIMTVLHAGGKFGGGAYKVSGGLHGVGASVVNALSEWLEVTVYQNGNIYFIRFENGGNTVEPLKIIGKTEETGTLVRFKADPAIFKETTTYDFDTLNVRLRQLAFLNKDIRLTLKDERSEDGQSVNYKYEGGIIEYVQYLNKGKKTLGDNVIYVDGMQDQILAEVALQYNDGYQSNIYSFCNNIHTHEGGFHEDGFRMALTRVINNYAKENNLLKKEETLSQDDVKEGLVAIISIKHPDPQYEGQTKTKLGNSEVRKIVSNIAGEQIKRFFLENPNDAKAIVEKAIVASKARLAAKKARELTRRKSALDGISSLPGKLTDCSSKDASECEIFIVEGDSAGGSAKQGRDAKTQAILPLRGKILNVEKARQHRIFENQEIRSMITAFGCGIQDEVNLDNLRYHKIVIMTDADVDGSHICTLMLTFLYRFMRPVIENGYVYIAQPPLYKLQKGKKIAYAYKEQEMDKLREEFKDGYKVQRYKGLGEMDAEQLWETTMDPAHRILKRVTIDDAVEADNVFSMLMGEDVDPRREFIQENAVYANLDY</sequence>
<dbReference type="HAMAP" id="MF_01898">
    <property type="entry name" value="GyrB"/>
    <property type="match status" value="1"/>
</dbReference>
<evidence type="ECO:0000313" key="13">
    <source>
        <dbReference type="EMBL" id="SUO04643.1"/>
    </source>
</evidence>
<gene>
    <name evidence="11 13" type="primary">gyrB</name>
    <name evidence="13" type="ORF">NCTC11087_01565</name>
</gene>
<evidence type="ECO:0000256" key="1">
    <source>
        <dbReference type="ARBA" id="ARBA00000185"/>
    </source>
</evidence>
<comment type="function">
    <text evidence="11">A type II topoisomerase that negatively supercoils closed circular double-stranded (ds) DNA in an ATP-dependent manner to modulate DNA topology and maintain chromosomes in an underwound state. Negative supercoiling favors strand separation, and DNA replication, transcription, recombination and repair, all of which involve strand separation. Also able to catalyze the interconversion of other topological isomers of dsDNA rings, including catenanes and knotted rings. Type II topoisomerases break and join 2 DNA strands simultaneously in an ATP-dependent manner.</text>
</comment>
<proteinExistence type="inferred from homology"/>
<dbReference type="PRINTS" id="PR00418">
    <property type="entry name" value="TPI2FAMILY"/>
</dbReference>